<keyword evidence="1" id="KW-1133">Transmembrane helix</keyword>
<feature type="transmembrane region" description="Helical" evidence="1">
    <location>
        <begin position="38"/>
        <end position="57"/>
    </location>
</feature>
<name>A0A2U2PA48_9SPHI</name>
<dbReference type="Proteomes" id="UP000245647">
    <property type="component" value="Unassembled WGS sequence"/>
</dbReference>
<comment type="caution">
    <text evidence="2">The sequence shown here is derived from an EMBL/GenBank/DDBJ whole genome shotgun (WGS) entry which is preliminary data.</text>
</comment>
<dbReference type="AlphaFoldDB" id="A0A2U2PA48"/>
<protein>
    <recommendedName>
        <fullName evidence="4">Signal peptidase I</fullName>
    </recommendedName>
</protein>
<keyword evidence="3" id="KW-1185">Reference proteome</keyword>
<dbReference type="Pfam" id="PF18936">
    <property type="entry name" value="DUF5684"/>
    <property type="match status" value="1"/>
</dbReference>
<proteinExistence type="predicted"/>
<keyword evidence="1" id="KW-0472">Membrane</keyword>
<dbReference type="EMBL" id="QEAS01000028">
    <property type="protein sequence ID" value="PWG78276.1"/>
    <property type="molecule type" value="Genomic_DNA"/>
</dbReference>
<feature type="transmembrane region" description="Helical" evidence="1">
    <location>
        <begin position="92"/>
        <end position="111"/>
    </location>
</feature>
<dbReference type="OrthoDB" id="2376202at2"/>
<organism evidence="2 3">
    <name type="scientific">Pararcticibacter amylolyticus</name>
    <dbReference type="NCBI Taxonomy" id="2173175"/>
    <lineage>
        <taxon>Bacteria</taxon>
        <taxon>Pseudomonadati</taxon>
        <taxon>Bacteroidota</taxon>
        <taxon>Sphingobacteriia</taxon>
        <taxon>Sphingobacteriales</taxon>
        <taxon>Sphingobacteriaceae</taxon>
        <taxon>Pararcticibacter</taxon>
    </lineage>
</organism>
<gene>
    <name evidence="2" type="ORF">DDR33_23145</name>
</gene>
<evidence type="ECO:0000313" key="3">
    <source>
        <dbReference type="Proteomes" id="UP000245647"/>
    </source>
</evidence>
<feature type="transmembrane region" description="Helical" evidence="1">
    <location>
        <begin position="6"/>
        <end position="26"/>
    </location>
</feature>
<reference evidence="2 3" key="1">
    <citation type="submission" date="2018-04" db="EMBL/GenBank/DDBJ databases">
        <title>Pedobacter chongqingensis sp. nov., isolated from a rottenly hemp rope.</title>
        <authorList>
            <person name="Cai Y."/>
        </authorList>
    </citation>
    <scope>NUCLEOTIDE SEQUENCE [LARGE SCALE GENOMIC DNA]</scope>
    <source>
        <strain evidence="2 3">FJ4-8</strain>
    </source>
</reference>
<evidence type="ECO:0000313" key="2">
    <source>
        <dbReference type="EMBL" id="PWG78276.1"/>
    </source>
</evidence>
<dbReference type="RefSeq" id="WP_109418180.1">
    <property type="nucleotide sequence ID" value="NZ_QEAS01000028.1"/>
</dbReference>
<evidence type="ECO:0000256" key="1">
    <source>
        <dbReference type="SAM" id="Phobius"/>
    </source>
</evidence>
<feature type="transmembrane region" description="Helical" evidence="1">
    <location>
        <begin position="63"/>
        <end position="80"/>
    </location>
</feature>
<accession>A0A2U2PA48</accession>
<sequence>MNENLAAGIGVTGVIIYLAILVLIVVSGWKVFEKAGKPGWAFIVPIYNMVVLCEIVGKPVWWVIMMFIPCVNIVFAVWITNLLSKSFGKSEGFTVGLLLLSFIFYPILGFGDAQYQGPSAKEAQGFTNFKPEDYQRPYNNNDTGSSL</sequence>
<dbReference type="InterPro" id="IPR043739">
    <property type="entry name" value="DUF5684"/>
</dbReference>
<evidence type="ECO:0008006" key="4">
    <source>
        <dbReference type="Google" id="ProtNLM"/>
    </source>
</evidence>
<keyword evidence="1" id="KW-0812">Transmembrane</keyword>